<name>A0ABQ7VVX9_SOLTU</name>
<evidence type="ECO:0000256" key="1">
    <source>
        <dbReference type="SAM" id="MobiDB-lite"/>
    </source>
</evidence>
<keyword evidence="3" id="KW-1185">Reference proteome</keyword>
<organism evidence="2 3">
    <name type="scientific">Solanum tuberosum</name>
    <name type="common">Potato</name>
    <dbReference type="NCBI Taxonomy" id="4113"/>
    <lineage>
        <taxon>Eukaryota</taxon>
        <taxon>Viridiplantae</taxon>
        <taxon>Streptophyta</taxon>
        <taxon>Embryophyta</taxon>
        <taxon>Tracheophyta</taxon>
        <taxon>Spermatophyta</taxon>
        <taxon>Magnoliopsida</taxon>
        <taxon>eudicotyledons</taxon>
        <taxon>Gunneridae</taxon>
        <taxon>Pentapetalae</taxon>
        <taxon>asterids</taxon>
        <taxon>lamiids</taxon>
        <taxon>Solanales</taxon>
        <taxon>Solanaceae</taxon>
        <taxon>Solanoideae</taxon>
        <taxon>Solaneae</taxon>
        <taxon>Solanum</taxon>
    </lineage>
</organism>
<evidence type="ECO:0000313" key="3">
    <source>
        <dbReference type="Proteomes" id="UP000826656"/>
    </source>
</evidence>
<feature type="compositionally biased region" description="Polar residues" evidence="1">
    <location>
        <begin position="24"/>
        <end position="37"/>
    </location>
</feature>
<sequence length="77" mass="8471">MFVEGNSLLGSSSGSSNSLGGRSFRTNYSPSNASGSGTIPRGRPFCDYYKRPGYFKDKCYRLHGYPPNPFPNNPNNQ</sequence>
<accession>A0ABQ7VVX9</accession>
<comment type="caution">
    <text evidence="2">The sequence shown here is derived from an EMBL/GenBank/DDBJ whole genome shotgun (WGS) entry which is preliminary data.</text>
</comment>
<feature type="region of interest" description="Disordered" evidence="1">
    <location>
        <begin position="1"/>
        <end position="37"/>
    </location>
</feature>
<evidence type="ECO:0008006" key="4">
    <source>
        <dbReference type="Google" id="ProtNLM"/>
    </source>
</evidence>
<feature type="compositionally biased region" description="Low complexity" evidence="1">
    <location>
        <begin position="1"/>
        <end position="21"/>
    </location>
</feature>
<reference evidence="2 3" key="1">
    <citation type="journal article" date="2021" name="bioRxiv">
        <title>Chromosome-scale and haplotype-resolved genome assembly of a tetraploid potato cultivar.</title>
        <authorList>
            <person name="Sun H."/>
            <person name="Jiao W.-B."/>
            <person name="Krause K."/>
            <person name="Campoy J.A."/>
            <person name="Goel M."/>
            <person name="Folz-Donahue K."/>
            <person name="Kukat C."/>
            <person name="Huettel B."/>
            <person name="Schneeberger K."/>
        </authorList>
    </citation>
    <scope>NUCLEOTIDE SEQUENCE [LARGE SCALE GENOMIC DNA]</scope>
    <source>
        <strain evidence="2">SolTubOtavaFocal</strain>
        <tissue evidence="2">Leaves</tissue>
    </source>
</reference>
<dbReference type="EMBL" id="JAIVGD010000011">
    <property type="protein sequence ID" value="KAH0771722.1"/>
    <property type="molecule type" value="Genomic_DNA"/>
</dbReference>
<protein>
    <recommendedName>
        <fullName evidence="4">C3H1-type domain-containing protein</fullName>
    </recommendedName>
</protein>
<gene>
    <name evidence="2" type="ORF">KY290_015703</name>
</gene>
<evidence type="ECO:0000313" key="2">
    <source>
        <dbReference type="EMBL" id="KAH0771722.1"/>
    </source>
</evidence>
<proteinExistence type="predicted"/>
<dbReference type="Proteomes" id="UP000826656">
    <property type="component" value="Unassembled WGS sequence"/>
</dbReference>